<keyword evidence="7" id="KW-1185">Reference proteome</keyword>
<dbReference type="PANTHER" id="PTHR30146:SF148">
    <property type="entry name" value="HTH-TYPE TRANSCRIPTIONAL REPRESSOR PURR-RELATED"/>
    <property type="match status" value="1"/>
</dbReference>
<dbReference type="SMART" id="SM00354">
    <property type="entry name" value="HTH_LACI"/>
    <property type="match status" value="1"/>
</dbReference>
<feature type="domain" description="HTH lacI-type" evidence="5">
    <location>
        <begin position="2"/>
        <end position="58"/>
    </location>
</feature>
<evidence type="ECO:0000259" key="5">
    <source>
        <dbReference type="PROSITE" id="PS50932"/>
    </source>
</evidence>
<evidence type="ECO:0000256" key="1">
    <source>
        <dbReference type="ARBA" id="ARBA00022491"/>
    </source>
</evidence>
<evidence type="ECO:0000256" key="2">
    <source>
        <dbReference type="ARBA" id="ARBA00023015"/>
    </source>
</evidence>
<dbReference type="RefSeq" id="WP_251945860.1">
    <property type="nucleotide sequence ID" value="NZ_JAMRYM010000046.1"/>
</dbReference>
<dbReference type="PROSITE" id="PS00356">
    <property type="entry name" value="HTH_LACI_1"/>
    <property type="match status" value="1"/>
</dbReference>
<dbReference type="EMBL" id="JAMRYM010000046">
    <property type="protein sequence ID" value="MCM6763034.1"/>
    <property type="molecule type" value="Genomic_DNA"/>
</dbReference>
<dbReference type="InterPro" id="IPR010982">
    <property type="entry name" value="Lambda_DNA-bd_dom_sf"/>
</dbReference>
<gene>
    <name evidence="6" type="ORF">NB037_11460</name>
</gene>
<organism evidence="6 7">
    <name type="scientific">Rathayibacter rubneri</name>
    <dbReference type="NCBI Taxonomy" id="2950106"/>
    <lineage>
        <taxon>Bacteria</taxon>
        <taxon>Bacillati</taxon>
        <taxon>Actinomycetota</taxon>
        <taxon>Actinomycetes</taxon>
        <taxon>Micrococcales</taxon>
        <taxon>Microbacteriaceae</taxon>
        <taxon>Rathayibacter</taxon>
    </lineage>
</organism>
<dbReference type="Proteomes" id="UP001155240">
    <property type="component" value="Unassembled WGS sequence"/>
</dbReference>
<protein>
    <submittedName>
        <fullName evidence="6">LacI family DNA-binding transcriptional regulator</fullName>
    </submittedName>
</protein>
<evidence type="ECO:0000256" key="4">
    <source>
        <dbReference type="ARBA" id="ARBA00023163"/>
    </source>
</evidence>
<keyword evidence="3 6" id="KW-0238">DNA-binding</keyword>
<dbReference type="InterPro" id="IPR000843">
    <property type="entry name" value="HTH_LacI"/>
</dbReference>
<dbReference type="CDD" id="cd01392">
    <property type="entry name" value="HTH_LacI"/>
    <property type="match status" value="1"/>
</dbReference>
<dbReference type="InterPro" id="IPR028082">
    <property type="entry name" value="Peripla_BP_I"/>
</dbReference>
<reference evidence="6" key="1">
    <citation type="submission" date="2022-06" db="EMBL/GenBank/DDBJ databases">
        <title>Whole genome shotgun sequencing (WGS) of Rathayibacter sp. ZW T2_19, isolated from stored onions (Allium cepa).</title>
        <authorList>
            <person name="Stoll D.A."/>
            <person name="Huch M."/>
        </authorList>
    </citation>
    <scope>NUCLEOTIDE SEQUENCE</scope>
    <source>
        <strain evidence="6">ZW T2_19</strain>
    </source>
</reference>
<dbReference type="Pfam" id="PF00356">
    <property type="entry name" value="LacI"/>
    <property type="match status" value="1"/>
</dbReference>
<keyword evidence="2" id="KW-0805">Transcription regulation</keyword>
<dbReference type="SUPFAM" id="SSF47413">
    <property type="entry name" value="lambda repressor-like DNA-binding domains"/>
    <property type="match status" value="1"/>
</dbReference>
<comment type="caution">
    <text evidence="6">The sequence shown here is derived from an EMBL/GenBank/DDBJ whole genome shotgun (WGS) entry which is preliminary data.</text>
</comment>
<dbReference type="PROSITE" id="PS50932">
    <property type="entry name" value="HTH_LACI_2"/>
    <property type="match status" value="1"/>
</dbReference>
<dbReference type="Gene3D" id="3.40.50.2300">
    <property type="match status" value="2"/>
</dbReference>
<sequence length="340" mass="36482">MLTLKDIARHVGVSASTVSLVLNDRDSGRVNPTVAATIRRTADDMGYVPNLLARGLKTRKSHTIGMLSDGVASIPFAGGMVRGAQDTAWTLGYLLMLIDSGGNHDLDSAAVKSLLQRDIEALVFAAEFHRDVELPLVPTSVPVVVLDGRSADRTDVDSVVPDEEQGGYDAVRHLLEAGHRRIAYCGVADERYIAATLRRRGYERALSDAGIALDESIVVAAPGPDARDGFALATALLSRADRPTAVFCFSDRLAFAFYQAAGRLGLRVPEDLSIVGFDNQIAVADSVLPGLTSVALPHAEMGSWAMERAVLRIRGESSLPYEHRLMRCPLVLRESVGPPG</sequence>
<keyword evidence="4" id="KW-0804">Transcription</keyword>
<dbReference type="AlphaFoldDB" id="A0A9X2IUW5"/>
<keyword evidence="1" id="KW-0678">Repressor</keyword>
<proteinExistence type="predicted"/>
<evidence type="ECO:0000256" key="3">
    <source>
        <dbReference type="ARBA" id="ARBA00023125"/>
    </source>
</evidence>
<dbReference type="SUPFAM" id="SSF53822">
    <property type="entry name" value="Periplasmic binding protein-like I"/>
    <property type="match status" value="1"/>
</dbReference>
<evidence type="ECO:0000313" key="7">
    <source>
        <dbReference type="Proteomes" id="UP001155240"/>
    </source>
</evidence>
<dbReference type="Pfam" id="PF13377">
    <property type="entry name" value="Peripla_BP_3"/>
    <property type="match status" value="1"/>
</dbReference>
<evidence type="ECO:0000313" key="6">
    <source>
        <dbReference type="EMBL" id="MCM6763034.1"/>
    </source>
</evidence>
<accession>A0A9X2IUW5</accession>
<dbReference type="GO" id="GO:0003700">
    <property type="term" value="F:DNA-binding transcription factor activity"/>
    <property type="evidence" value="ECO:0007669"/>
    <property type="project" value="TreeGrafter"/>
</dbReference>
<dbReference type="InterPro" id="IPR046335">
    <property type="entry name" value="LacI/GalR-like_sensor"/>
</dbReference>
<dbReference type="Gene3D" id="1.10.260.40">
    <property type="entry name" value="lambda repressor-like DNA-binding domains"/>
    <property type="match status" value="1"/>
</dbReference>
<name>A0A9X2IUW5_9MICO</name>
<dbReference type="PANTHER" id="PTHR30146">
    <property type="entry name" value="LACI-RELATED TRANSCRIPTIONAL REPRESSOR"/>
    <property type="match status" value="1"/>
</dbReference>
<dbReference type="CDD" id="cd06288">
    <property type="entry name" value="PBP1_sucrose_transcription_regulator"/>
    <property type="match status" value="1"/>
</dbReference>
<dbReference type="GO" id="GO:0000976">
    <property type="term" value="F:transcription cis-regulatory region binding"/>
    <property type="evidence" value="ECO:0007669"/>
    <property type="project" value="TreeGrafter"/>
</dbReference>